<dbReference type="RefSeq" id="XP_002841947.1">
    <property type="nucleotide sequence ID" value="XM_002841901.1"/>
</dbReference>
<dbReference type="SUPFAM" id="SSF50249">
    <property type="entry name" value="Nucleic acid-binding proteins"/>
    <property type="match status" value="1"/>
</dbReference>
<dbReference type="HOGENOM" id="CLU_1587693_0_0_1"/>
<dbReference type="EMBL" id="FN430367">
    <property type="protein sequence ID" value="CAZ86138.1"/>
    <property type="molecule type" value="Genomic_DNA"/>
</dbReference>
<dbReference type="Proteomes" id="UP000006911">
    <property type="component" value="Unassembled WGS sequence"/>
</dbReference>
<dbReference type="KEGG" id="tml:GSTUM_00011399001"/>
<gene>
    <name evidence="1" type="ORF">GSTUM_00011399001</name>
</gene>
<name>D5GNS2_TUBMM</name>
<dbReference type="InterPro" id="IPR012340">
    <property type="entry name" value="NA-bd_OB-fold"/>
</dbReference>
<dbReference type="AlphaFoldDB" id="D5GNS2"/>
<proteinExistence type="predicted"/>
<organism evidence="1 2">
    <name type="scientific">Tuber melanosporum (strain Mel28)</name>
    <name type="common">Perigord black truffle</name>
    <dbReference type="NCBI Taxonomy" id="656061"/>
    <lineage>
        <taxon>Eukaryota</taxon>
        <taxon>Fungi</taxon>
        <taxon>Dikarya</taxon>
        <taxon>Ascomycota</taxon>
        <taxon>Pezizomycotina</taxon>
        <taxon>Pezizomycetes</taxon>
        <taxon>Pezizales</taxon>
        <taxon>Tuberaceae</taxon>
        <taxon>Tuber</taxon>
    </lineage>
</organism>
<dbReference type="STRING" id="656061.D5GNS2"/>
<dbReference type="GeneID" id="9182804"/>
<dbReference type="InParanoid" id="D5GNS2"/>
<evidence type="ECO:0000313" key="1">
    <source>
        <dbReference type="EMBL" id="CAZ86138.1"/>
    </source>
</evidence>
<keyword evidence="2" id="KW-1185">Reference proteome</keyword>
<accession>D5GNS2</accession>
<evidence type="ECO:0000313" key="2">
    <source>
        <dbReference type="Proteomes" id="UP000006911"/>
    </source>
</evidence>
<protein>
    <submittedName>
        <fullName evidence="1">(Perigord truffle) hypothetical protein</fullName>
    </submittedName>
</protein>
<reference evidence="1 2" key="1">
    <citation type="journal article" date="2010" name="Nature">
        <title>Perigord black truffle genome uncovers evolutionary origins and mechanisms of symbiosis.</title>
        <authorList>
            <person name="Martin F."/>
            <person name="Kohler A."/>
            <person name="Murat C."/>
            <person name="Balestrini R."/>
            <person name="Coutinho P.M."/>
            <person name="Jaillon O."/>
            <person name="Montanini B."/>
            <person name="Morin E."/>
            <person name="Noel B."/>
            <person name="Percudani R."/>
            <person name="Porcel B."/>
            <person name="Rubini A."/>
            <person name="Amicucci A."/>
            <person name="Amselem J."/>
            <person name="Anthouard V."/>
            <person name="Arcioni S."/>
            <person name="Artiguenave F."/>
            <person name="Aury J.M."/>
            <person name="Ballario P."/>
            <person name="Bolchi A."/>
            <person name="Brenna A."/>
            <person name="Brun A."/>
            <person name="Buee M."/>
            <person name="Cantarel B."/>
            <person name="Chevalier G."/>
            <person name="Couloux A."/>
            <person name="Da Silva C."/>
            <person name="Denoeud F."/>
            <person name="Duplessis S."/>
            <person name="Ghignone S."/>
            <person name="Hilselberger B."/>
            <person name="Iotti M."/>
            <person name="Marcais B."/>
            <person name="Mello A."/>
            <person name="Miranda M."/>
            <person name="Pacioni G."/>
            <person name="Quesneville H."/>
            <person name="Riccioni C."/>
            <person name="Ruotolo R."/>
            <person name="Splivallo R."/>
            <person name="Stocchi V."/>
            <person name="Tisserant E."/>
            <person name="Viscomi A.R."/>
            <person name="Zambonelli A."/>
            <person name="Zampieri E."/>
            <person name="Henrissat B."/>
            <person name="Lebrun M.H."/>
            <person name="Paolocci F."/>
            <person name="Bonfante P."/>
            <person name="Ottonello S."/>
            <person name="Wincker P."/>
        </authorList>
    </citation>
    <scope>NUCLEOTIDE SEQUENCE [LARGE SCALE GENOMIC DNA]</scope>
    <source>
        <strain evidence="1 2">Mel28</strain>
    </source>
</reference>
<dbReference type="eggNOG" id="KOG2102">
    <property type="taxonomic scope" value="Eukaryota"/>
</dbReference>
<sequence>MYLARLKANKEPRCRGSPPASNLEDLKNQLVTRALTLHTITVKVLADSRDRFIDPYNPFFNTLVHILAVRRMLSAEHFSSATQGYPEFRHCGLASRIYTYHTSHPPSAAMRTSLRTFNLGLRSATSHYTQKSTRKSSLSQYAERSTTDIATWGCSGGLASSTTLDTLH</sequence>